<protein>
    <submittedName>
        <fullName evidence="2">Uncharacterized protein</fullName>
    </submittedName>
</protein>
<evidence type="ECO:0000313" key="3">
    <source>
        <dbReference type="Proteomes" id="UP000288168"/>
    </source>
</evidence>
<evidence type="ECO:0000256" key="1">
    <source>
        <dbReference type="SAM" id="MobiDB-lite"/>
    </source>
</evidence>
<gene>
    <name evidence="2" type="ORF">CEP54_014055</name>
</gene>
<organism evidence="2 3">
    <name type="scientific">Fusarium duplospermum</name>
    <dbReference type="NCBI Taxonomy" id="1325734"/>
    <lineage>
        <taxon>Eukaryota</taxon>
        <taxon>Fungi</taxon>
        <taxon>Dikarya</taxon>
        <taxon>Ascomycota</taxon>
        <taxon>Pezizomycotina</taxon>
        <taxon>Sordariomycetes</taxon>
        <taxon>Hypocreomycetidae</taxon>
        <taxon>Hypocreales</taxon>
        <taxon>Nectriaceae</taxon>
        <taxon>Fusarium</taxon>
        <taxon>Fusarium solani species complex</taxon>
    </lineage>
</organism>
<comment type="caution">
    <text evidence="2">The sequence shown here is derived from an EMBL/GenBank/DDBJ whole genome shotgun (WGS) entry which is preliminary data.</text>
</comment>
<keyword evidence="3" id="KW-1185">Reference proteome</keyword>
<accession>A0A428NZ30</accession>
<dbReference type="Proteomes" id="UP000288168">
    <property type="component" value="Unassembled WGS sequence"/>
</dbReference>
<reference evidence="2 3" key="1">
    <citation type="submission" date="2017-06" db="EMBL/GenBank/DDBJ databases">
        <title>Comparative genomic analysis of Ambrosia Fusariam Clade fungi.</title>
        <authorList>
            <person name="Stajich J.E."/>
            <person name="Carrillo J."/>
            <person name="Kijimoto T."/>
            <person name="Eskalen A."/>
            <person name="O'Donnell K."/>
            <person name="Kasson M."/>
        </authorList>
    </citation>
    <scope>NUCLEOTIDE SEQUENCE [LARGE SCALE GENOMIC DNA]</scope>
    <source>
        <strain evidence="2 3">NRRL62584</strain>
    </source>
</reference>
<feature type="compositionally biased region" description="Basic and acidic residues" evidence="1">
    <location>
        <begin position="8"/>
        <end position="18"/>
    </location>
</feature>
<proteinExistence type="predicted"/>
<feature type="region of interest" description="Disordered" evidence="1">
    <location>
        <begin position="1"/>
        <end position="42"/>
    </location>
</feature>
<evidence type="ECO:0000313" key="2">
    <source>
        <dbReference type="EMBL" id="RSL45971.1"/>
    </source>
</evidence>
<sequence>MNVASFLTEKDRDMKEAALQDSGPDGSKQPVMEEGESMTPTLLPSESVSEFASGSLTSERAFFDLFPQAVKHQHDQPFLPGADIIRHQRLNFLLKGVREKQWQYSLLQLGGEAICSGHNACPGGAP</sequence>
<dbReference type="AlphaFoldDB" id="A0A428NZ30"/>
<name>A0A428NZ30_9HYPO</name>
<dbReference type="EMBL" id="NKCI01000249">
    <property type="protein sequence ID" value="RSL45971.1"/>
    <property type="molecule type" value="Genomic_DNA"/>
</dbReference>